<dbReference type="Pfam" id="PF01408">
    <property type="entry name" value="GFO_IDH_MocA"/>
    <property type="match status" value="1"/>
</dbReference>
<dbReference type="GO" id="GO:0016491">
    <property type="term" value="F:oxidoreductase activity"/>
    <property type="evidence" value="ECO:0007669"/>
    <property type="project" value="TreeGrafter"/>
</dbReference>
<evidence type="ECO:0000313" key="3">
    <source>
        <dbReference type="Proteomes" id="UP000761534"/>
    </source>
</evidence>
<sequence length="371" mass="41498">MTSEMTQILRVGILGCGEVAQVVHIPTLTNLPDLFTVSYLYDISPAAMKHCQSRVLADGPPRLAKDMDELVSSPEVDIVFILSSDEYHAEFAVKALQQDKHVFVEKPMALSNRDADLIIQAERKSQGRVCVGYMRRHAAAFVDALREVGGLSEIVYARVRDIIGPNSTFVGQSGMHSIKFGDDISEEDRLDLERRSTEIVAQALENEVQVPVTKENINMWRMLGTLGSHDLSAMREILGMPRKVLGAKIGSPFWSALFDYGKFAVTYESGIDQIARFDAHIEVYSNTKSVRVVYDTPFVKGLPVTLVIRENLEDDPGAYQERTIRRTYEDPYTLQAKTLYSDIINDVPHKTSAADARLDLEIYRQILAAAN</sequence>
<dbReference type="Gene3D" id="3.30.360.10">
    <property type="entry name" value="Dihydrodipicolinate Reductase, domain 2"/>
    <property type="match status" value="1"/>
</dbReference>
<evidence type="ECO:0000259" key="1">
    <source>
        <dbReference type="Pfam" id="PF01408"/>
    </source>
</evidence>
<dbReference type="Gene3D" id="3.40.50.720">
    <property type="entry name" value="NAD(P)-binding Rossmann-like Domain"/>
    <property type="match status" value="1"/>
</dbReference>
<dbReference type="Proteomes" id="UP000761534">
    <property type="component" value="Unassembled WGS sequence"/>
</dbReference>
<dbReference type="InterPro" id="IPR000683">
    <property type="entry name" value="Gfo/Idh/MocA-like_OxRdtase_N"/>
</dbReference>
<dbReference type="VEuPathDB" id="FungiDB:TRICI_001152"/>
<dbReference type="InterPro" id="IPR036291">
    <property type="entry name" value="NAD(P)-bd_dom_sf"/>
</dbReference>
<dbReference type="EMBL" id="SWFS01000088">
    <property type="protein sequence ID" value="KAA8916694.1"/>
    <property type="molecule type" value="Genomic_DNA"/>
</dbReference>
<dbReference type="PANTHER" id="PTHR42840">
    <property type="entry name" value="NAD(P)-BINDING ROSSMANN-FOLD SUPERFAMILY PROTEIN-RELATED"/>
    <property type="match status" value="1"/>
</dbReference>
<protein>
    <recommendedName>
        <fullName evidence="1">Gfo/Idh/MocA-like oxidoreductase N-terminal domain-containing protein</fullName>
    </recommendedName>
</protein>
<reference evidence="2" key="1">
    <citation type="journal article" date="2019" name="G3 (Bethesda)">
        <title>Genome Assemblies of Two Rare Opportunistic Yeast Pathogens: Diutina rugosa (syn. Candida rugosa) and Trichomonascus ciferrii (syn. Candida ciferrii).</title>
        <authorList>
            <person name="Mixao V."/>
            <person name="Saus E."/>
            <person name="Hansen A.P."/>
            <person name="Lass-Florl C."/>
            <person name="Gabaldon T."/>
        </authorList>
    </citation>
    <scope>NUCLEOTIDE SEQUENCE</scope>
    <source>
        <strain evidence="2">CBS 4856</strain>
    </source>
</reference>
<evidence type="ECO:0000313" key="2">
    <source>
        <dbReference type="EMBL" id="KAA8916694.1"/>
    </source>
</evidence>
<organism evidence="2 3">
    <name type="scientific">Trichomonascus ciferrii</name>
    <dbReference type="NCBI Taxonomy" id="44093"/>
    <lineage>
        <taxon>Eukaryota</taxon>
        <taxon>Fungi</taxon>
        <taxon>Dikarya</taxon>
        <taxon>Ascomycota</taxon>
        <taxon>Saccharomycotina</taxon>
        <taxon>Dipodascomycetes</taxon>
        <taxon>Dipodascales</taxon>
        <taxon>Trichomonascaceae</taxon>
        <taxon>Trichomonascus</taxon>
        <taxon>Trichomonascus ciferrii complex</taxon>
    </lineage>
</organism>
<dbReference type="OrthoDB" id="446809at2759"/>
<dbReference type="SUPFAM" id="SSF51735">
    <property type="entry name" value="NAD(P)-binding Rossmann-fold domains"/>
    <property type="match status" value="1"/>
</dbReference>
<name>A0A642VCS0_9ASCO</name>
<gene>
    <name evidence="2" type="ORF">TRICI_001152</name>
</gene>
<dbReference type="AlphaFoldDB" id="A0A642VCS0"/>
<accession>A0A642VCS0</accession>
<keyword evidence="3" id="KW-1185">Reference proteome</keyword>
<proteinExistence type="predicted"/>
<dbReference type="GO" id="GO:0005737">
    <property type="term" value="C:cytoplasm"/>
    <property type="evidence" value="ECO:0007669"/>
    <property type="project" value="TreeGrafter"/>
</dbReference>
<dbReference type="GO" id="GO:0006740">
    <property type="term" value="P:NADPH regeneration"/>
    <property type="evidence" value="ECO:0007669"/>
    <property type="project" value="TreeGrafter"/>
</dbReference>
<comment type="caution">
    <text evidence="2">The sequence shown here is derived from an EMBL/GenBank/DDBJ whole genome shotgun (WGS) entry which is preliminary data.</text>
</comment>
<dbReference type="PANTHER" id="PTHR42840:SF7">
    <property type="entry name" value="BINDING ROSSMANN FOLD OXIDOREDUCTASE, PUTATIVE (AFU_ORTHOLOGUE AFUA_4G10190)-RELATED"/>
    <property type="match status" value="1"/>
</dbReference>
<feature type="domain" description="Gfo/Idh/MocA-like oxidoreductase N-terminal" evidence="1">
    <location>
        <begin position="9"/>
        <end position="133"/>
    </location>
</feature>
<dbReference type="GO" id="GO:0000166">
    <property type="term" value="F:nucleotide binding"/>
    <property type="evidence" value="ECO:0007669"/>
    <property type="project" value="InterPro"/>
</dbReference>